<organism evidence="2 3">
    <name type="scientific">Dendrothele bispora (strain CBS 962.96)</name>
    <dbReference type="NCBI Taxonomy" id="1314807"/>
    <lineage>
        <taxon>Eukaryota</taxon>
        <taxon>Fungi</taxon>
        <taxon>Dikarya</taxon>
        <taxon>Basidiomycota</taxon>
        <taxon>Agaricomycotina</taxon>
        <taxon>Agaricomycetes</taxon>
        <taxon>Agaricomycetidae</taxon>
        <taxon>Agaricales</taxon>
        <taxon>Agaricales incertae sedis</taxon>
        <taxon>Dendrothele</taxon>
    </lineage>
</organism>
<accession>A0A4S8LUD7</accession>
<name>A0A4S8LUD7_DENBC</name>
<proteinExistence type="predicted"/>
<dbReference type="AlphaFoldDB" id="A0A4S8LUD7"/>
<dbReference type="Proteomes" id="UP000297245">
    <property type="component" value="Unassembled WGS sequence"/>
</dbReference>
<reference evidence="2 3" key="1">
    <citation type="journal article" date="2019" name="Nat. Ecol. Evol.">
        <title>Megaphylogeny resolves global patterns of mushroom evolution.</title>
        <authorList>
            <person name="Varga T."/>
            <person name="Krizsan K."/>
            <person name="Foldi C."/>
            <person name="Dima B."/>
            <person name="Sanchez-Garcia M."/>
            <person name="Sanchez-Ramirez S."/>
            <person name="Szollosi G.J."/>
            <person name="Szarkandi J.G."/>
            <person name="Papp V."/>
            <person name="Albert L."/>
            <person name="Andreopoulos W."/>
            <person name="Angelini C."/>
            <person name="Antonin V."/>
            <person name="Barry K.W."/>
            <person name="Bougher N.L."/>
            <person name="Buchanan P."/>
            <person name="Buyck B."/>
            <person name="Bense V."/>
            <person name="Catcheside P."/>
            <person name="Chovatia M."/>
            <person name="Cooper J."/>
            <person name="Damon W."/>
            <person name="Desjardin D."/>
            <person name="Finy P."/>
            <person name="Geml J."/>
            <person name="Haridas S."/>
            <person name="Hughes K."/>
            <person name="Justo A."/>
            <person name="Karasinski D."/>
            <person name="Kautmanova I."/>
            <person name="Kiss B."/>
            <person name="Kocsube S."/>
            <person name="Kotiranta H."/>
            <person name="LaButti K.M."/>
            <person name="Lechner B.E."/>
            <person name="Liimatainen K."/>
            <person name="Lipzen A."/>
            <person name="Lukacs Z."/>
            <person name="Mihaltcheva S."/>
            <person name="Morgado L.N."/>
            <person name="Niskanen T."/>
            <person name="Noordeloos M.E."/>
            <person name="Ohm R.A."/>
            <person name="Ortiz-Santana B."/>
            <person name="Ovrebo C."/>
            <person name="Racz N."/>
            <person name="Riley R."/>
            <person name="Savchenko A."/>
            <person name="Shiryaev A."/>
            <person name="Soop K."/>
            <person name="Spirin V."/>
            <person name="Szebenyi C."/>
            <person name="Tomsovsky M."/>
            <person name="Tulloss R.E."/>
            <person name="Uehling J."/>
            <person name="Grigoriev I.V."/>
            <person name="Vagvolgyi C."/>
            <person name="Papp T."/>
            <person name="Martin F.M."/>
            <person name="Miettinen O."/>
            <person name="Hibbett D.S."/>
            <person name="Nagy L.G."/>
        </authorList>
    </citation>
    <scope>NUCLEOTIDE SEQUENCE [LARGE SCALE GENOMIC DNA]</scope>
    <source>
        <strain evidence="2 3">CBS 962.96</strain>
    </source>
</reference>
<gene>
    <name evidence="2" type="ORF">K435DRAFT_861738</name>
</gene>
<feature type="region of interest" description="Disordered" evidence="1">
    <location>
        <begin position="149"/>
        <end position="178"/>
    </location>
</feature>
<evidence type="ECO:0000313" key="2">
    <source>
        <dbReference type="EMBL" id="THU93164.1"/>
    </source>
</evidence>
<protein>
    <submittedName>
        <fullName evidence="2">Uncharacterized protein</fullName>
    </submittedName>
</protein>
<feature type="compositionally biased region" description="Acidic residues" evidence="1">
    <location>
        <begin position="149"/>
        <end position="161"/>
    </location>
</feature>
<evidence type="ECO:0000256" key="1">
    <source>
        <dbReference type="SAM" id="MobiDB-lite"/>
    </source>
</evidence>
<dbReference type="EMBL" id="ML179256">
    <property type="protein sequence ID" value="THU93164.1"/>
    <property type="molecule type" value="Genomic_DNA"/>
</dbReference>
<feature type="compositionally biased region" description="Basic and acidic residues" evidence="1">
    <location>
        <begin position="162"/>
        <end position="171"/>
    </location>
</feature>
<sequence length="178" mass="19355">METASHKTKRVRAERKRYEEKKLLRAQSHSYNPAPLMTHVIPQQPATVLPVPFISAKSASLPSTGISFTHSAPPYVPGANTVSSSVVPGFGCDLAPIFTSVTSSPDSRRRCSALRTKISSLFLGSHAGQEHLERVMAAGFDFDQIADGDWEAQEVDADDEEHLPARSHSDGSEVLNSR</sequence>
<evidence type="ECO:0000313" key="3">
    <source>
        <dbReference type="Proteomes" id="UP000297245"/>
    </source>
</evidence>
<keyword evidence="3" id="KW-1185">Reference proteome</keyword>